<protein>
    <submittedName>
        <fullName evidence="2">Testis-expressed protein 30</fullName>
    </submittedName>
</protein>
<comment type="caution">
    <text evidence="2">The sequence shown here is derived from an EMBL/GenBank/DDBJ whole genome shotgun (WGS) entry which is preliminary data.</text>
</comment>
<reference evidence="2" key="1">
    <citation type="submission" date="2020-08" db="EMBL/GenBank/DDBJ databases">
        <title>Multicomponent nature underlies the extraordinary mechanical properties of spider dragline silk.</title>
        <authorList>
            <person name="Kono N."/>
            <person name="Nakamura H."/>
            <person name="Mori M."/>
            <person name="Yoshida Y."/>
            <person name="Ohtoshi R."/>
            <person name="Malay A.D."/>
            <person name="Moran D.A.P."/>
            <person name="Tomita M."/>
            <person name="Numata K."/>
            <person name="Arakawa K."/>
        </authorList>
    </citation>
    <scope>NUCLEOTIDE SEQUENCE</scope>
</reference>
<dbReference type="SUPFAM" id="SSF53474">
    <property type="entry name" value="alpha/beta-Hydrolases"/>
    <property type="match status" value="1"/>
</dbReference>
<dbReference type="PANTHER" id="PTHR13136:SF11">
    <property type="entry name" value="TESTIS-EXPRESSED PROTEIN 30"/>
    <property type="match status" value="1"/>
</dbReference>
<name>A0A8X6QS34_NEPPI</name>
<keyword evidence="3" id="KW-1185">Reference proteome</keyword>
<sequence>MTCRREMTTCADVQGEMTTCAGTCADVQGGTQETISEMEILIPYKSKVISAMINCSSLKRTDLLKKNWIVLTHGAGGDLKMPQLSAVASVFSDQGFAILRFTCKGLNIKYRINVFASVLMYLNEQYNPNGIFIGGRSMGARAAVMLISDTDNLLNSSVFKKILGIICLSFPLHKTGNTDYLRDEQLKKLKLPTFFLSGTKDEMCEKKIFEKVLLDIKSPYKVHWLDGCNHSAKPINDYEEEMYRTAFNELFNWCLIISKSV</sequence>
<evidence type="ECO:0000313" key="3">
    <source>
        <dbReference type="Proteomes" id="UP000887013"/>
    </source>
</evidence>
<dbReference type="PANTHER" id="PTHR13136">
    <property type="entry name" value="TESTIS DEVELOPMENT PROTEIN PRTD"/>
    <property type="match status" value="1"/>
</dbReference>
<organism evidence="2 3">
    <name type="scientific">Nephila pilipes</name>
    <name type="common">Giant wood spider</name>
    <name type="synonym">Nephila maculata</name>
    <dbReference type="NCBI Taxonomy" id="299642"/>
    <lineage>
        <taxon>Eukaryota</taxon>
        <taxon>Metazoa</taxon>
        <taxon>Ecdysozoa</taxon>
        <taxon>Arthropoda</taxon>
        <taxon>Chelicerata</taxon>
        <taxon>Arachnida</taxon>
        <taxon>Araneae</taxon>
        <taxon>Araneomorphae</taxon>
        <taxon>Entelegynae</taxon>
        <taxon>Araneoidea</taxon>
        <taxon>Nephilidae</taxon>
        <taxon>Nephila</taxon>
    </lineage>
</organism>
<accession>A0A8X6QS34</accession>
<dbReference type="AlphaFoldDB" id="A0A8X6QS34"/>
<proteinExistence type="predicted"/>
<dbReference type="EMBL" id="BMAW01083363">
    <property type="protein sequence ID" value="GFU33547.1"/>
    <property type="molecule type" value="Genomic_DNA"/>
</dbReference>
<dbReference type="InterPro" id="IPR026555">
    <property type="entry name" value="NSL3/Tex30"/>
</dbReference>
<feature type="domain" description="KANL3/Tex30 alpha/beta hydrolase-like" evidence="1">
    <location>
        <begin position="66"/>
        <end position="238"/>
    </location>
</feature>
<evidence type="ECO:0000259" key="1">
    <source>
        <dbReference type="Pfam" id="PF20408"/>
    </source>
</evidence>
<dbReference type="Gene3D" id="3.40.50.1820">
    <property type="entry name" value="alpha/beta hydrolase"/>
    <property type="match status" value="1"/>
</dbReference>
<gene>
    <name evidence="2" type="primary">TEX30</name>
    <name evidence="2" type="ORF">NPIL_225961</name>
</gene>
<dbReference type="Proteomes" id="UP000887013">
    <property type="component" value="Unassembled WGS sequence"/>
</dbReference>
<evidence type="ECO:0000313" key="2">
    <source>
        <dbReference type="EMBL" id="GFU33547.1"/>
    </source>
</evidence>
<dbReference type="InterPro" id="IPR046879">
    <property type="entry name" value="KANL3/Tex30_Abhydrolase"/>
</dbReference>
<dbReference type="Pfam" id="PF20408">
    <property type="entry name" value="Abhydrolase_11"/>
    <property type="match status" value="1"/>
</dbReference>
<dbReference type="InterPro" id="IPR029058">
    <property type="entry name" value="AB_hydrolase_fold"/>
</dbReference>
<dbReference type="OrthoDB" id="6415022at2759"/>